<dbReference type="AlphaFoldDB" id="A0A2A6JDP6"/>
<evidence type="ECO:0000313" key="2">
    <source>
        <dbReference type="Proteomes" id="UP000220768"/>
    </source>
</evidence>
<evidence type="ECO:0000313" key="1">
    <source>
        <dbReference type="EMBL" id="PDT03972.1"/>
    </source>
</evidence>
<dbReference type="Gene3D" id="6.10.250.730">
    <property type="match status" value="1"/>
</dbReference>
<dbReference type="Proteomes" id="UP000220768">
    <property type="component" value="Unassembled WGS sequence"/>
</dbReference>
<reference evidence="1 2" key="1">
    <citation type="submission" date="2017-09" db="EMBL/GenBank/DDBJ databases">
        <title>Comparative genomics of rhizobia isolated from Phaseolus vulgaris in China.</title>
        <authorList>
            <person name="Tong W."/>
        </authorList>
    </citation>
    <scope>NUCLEOTIDE SEQUENCE [LARGE SCALE GENOMIC DNA]</scope>
    <source>
        <strain evidence="1 2">C5</strain>
    </source>
</reference>
<proteinExistence type="predicted"/>
<comment type="caution">
    <text evidence="1">The sequence shown here is derived from an EMBL/GenBank/DDBJ whole genome shotgun (WGS) entry which is preliminary data.</text>
</comment>
<sequence>MQWNTSADFAPLVLFLGGRHKRRIVRTLRDAAEVLMVDWPFEDGEEYVVAVKACADAIIGQIGMDELREMLLSAAREAGMGVLTVIPDSRKTSPHMAA</sequence>
<keyword evidence="2" id="KW-1185">Reference proteome</keyword>
<evidence type="ECO:0008006" key="3">
    <source>
        <dbReference type="Google" id="ProtNLM"/>
    </source>
</evidence>
<gene>
    <name evidence="1" type="ORF">CO666_12575</name>
</gene>
<accession>A0A2A6JDP6</accession>
<organism evidence="1 2">
    <name type="scientific">Rhizobium chutanense</name>
    <dbReference type="NCBI Taxonomy" id="2035448"/>
    <lineage>
        <taxon>Bacteria</taxon>
        <taxon>Pseudomonadati</taxon>
        <taxon>Pseudomonadota</taxon>
        <taxon>Alphaproteobacteria</taxon>
        <taxon>Hyphomicrobiales</taxon>
        <taxon>Rhizobiaceae</taxon>
        <taxon>Rhizobium/Agrobacterium group</taxon>
        <taxon>Rhizobium</taxon>
    </lineage>
</organism>
<dbReference type="InterPro" id="IPR010385">
    <property type="entry name" value="DUF982"/>
</dbReference>
<dbReference type="Pfam" id="PF06169">
    <property type="entry name" value="DUF982"/>
    <property type="match status" value="1"/>
</dbReference>
<protein>
    <recommendedName>
        <fullName evidence="3">DUF982 domain-containing protein</fullName>
    </recommendedName>
</protein>
<dbReference type="RefSeq" id="WP_097612449.1">
    <property type="nucleotide sequence ID" value="NZ_NWSV01000006.1"/>
</dbReference>
<name>A0A2A6JDP6_9HYPH</name>
<dbReference type="EMBL" id="NWSV01000006">
    <property type="protein sequence ID" value="PDT03972.1"/>
    <property type="molecule type" value="Genomic_DNA"/>
</dbReference>